<gene>
    <name evidence="1" type="ORF">TTHERM_000845809</name>
</gene>
<accession>W7XEE4</accession>
<dbReference type="InParanoid" id="W7XEE4"/>
<dbReference type="Proteomes" id="UP000009168">
    <property type="component" value="Unassembled WGS sequence"/>
</dbReference>
<dbReference type="EMBL" id="GG662825">
    <property type="protein sequence ID" value="EWS76057.1"/>
    <property type="molecule type" value="Genomic_DNA"/>
</dbReference>
<proteinExistence type="predicted"/>
<keyword evidence="2" id="KW-1185">Reference proteome</keyword>
<dbReference type="KEGG" id="tet:TTHERM_000845809"/>
<dbReference type="RefSeq" id="XP_012651408.1">
    <property type="nucleotide sequence ID" value="XM_012795954.1"/>
</dbReference>
<evidence type="ECO:0000313" key="1">
    <source>
        <dbReference type="EMBL" id="EWS76057.1"/>
    </source>
</evidence>
<protein>
    <submittedName>
        <fullName evidence="1">Uncharacterized protein</fullName>
    </submittedName>
</protein>
<reference evidence="2" key="1">
    <citation type="journal article" date="2006" name="PLoS Biol.">
        <title>Macronuclear genome sequence of the ciliate Tetrahymena thermophila, a model eukaryote.</title>
        <authorList>
            <person name="Eisen J.A."/>
            <person name="Coyne R.S."/>
            <person name="Wu M."/>
            <person name="Wu D."/>
            <person name="Thiagarajan M."/>
            <person name="Wortman J.R."/>
            <person name="Badger J.H."/>
            <person name="Ren Q."/>
            <person name="Amedeo P."/>
            <person name="Jones K.M."/>
            <person name="Tallon L.J."/>
            <person name="Delcher A.L."/>
            <person name="Salzberg S.L."/>
            <person name="Silva J.C."/>
            <person name="Haas B.J."/>
            <person name="Majoros W.H."/>
            <person name="Farzad M."/>
            <person name="Carlton J.M."/>
            <person name="Smith R.K. Jr."/>
            <person name="Garg J."/>
            <person name="Pearlman R.E."/>
            <person name="Karrer K.M."/>
            <person name="Sun L."/>
            <person name="Manning G."/>
            <person name="Elde N.C."/>
            <person name="Turkewitz A.P."/>
            <person name="Asai D.J."/>
            <person name="Wilkes D.E."/>
            <person name="Wang Y."/>
            <person name="Cai H."/>
            <person name="Collins K."/>
            <person name="Stewart B.A."/>
            <person name="Lee S.R."/>
            <person name="Wilamowska K."/>
            <person name="Weinberg Z."/>
            <person name="Ruzzo W.L."/>
            <person name="Wloga D."/>
            <person name="Gaertig J."/>
            <person name="Frankel J."/>
            <person name="Tsao C.-C."/>
            <person name="Gorovsky M.A."/>
            <person name="Keeling P.J."/>
            <person name="Waller R.F."/>
            <person name="Patron N.J."/>
            <person name="Cherry J.M."/>
            <person name="Stover N.A."/>
            <person name="Krieger C.J."/>
            <person name="del Toro C."/>
            <person name="Ryder H.F."/>
            <person name="Williamson S.C."/>
            <person name="Barbeau R.A."/>
            <person name="Hamilton E.P."/>
            <person name="Orias E."/>
        </authorList>
    </citation>
    <scope>NUCLEOTIDE SEQUENCE [LARGE SCALE GENOMIC DNA]</scope>
    <source>
        <strain evidence="2">SB210</strain>
    </source>
</reference>
<name>W7XEE4_TETTS</name>
<dbReference type="GeneID" id="24440902"/>
<evidence type="ECO:0000313" key="2">
    <source>
        <dbReference type="Proteomes" id="UP000009168"/>
    </source>
</evidence>
<dbReference type="AlphaFoldDB" id="W7XEE4"/>
<organism evidence="1 2">
    <name type="scientific">Tetrahymena thermophila (strain SB210)</name>
    <dbReference type="NCBI Taxonomy" id="312017"/>
    <lineage>
        <taxon>Eukaryota</taxon>
        <taxon>Sar</taxon>
        <taxon>Alveolata</taxon>
        <taxon>Ciliophora</taxon>
        <taxon>Intramacronucleata</taxon>
        <taxon>Oligohymenophorea</taxon>
        <taxon>Hymenostomatida</taxon>
        <taxon>Tetrahymenina</taxon>
        <taxon>Tetrahymenidae</taxon>
        <taxon>Tetrahymena</taxon>
    </lineage>
</organism>
<sequence>MIQEVLLQTEVNDNPKIQYFTLDQNVQIHQTNIKSFLKVVLNYIYNFKDNTLYLLDVKNQEYEYQLYQIQINTILNVVAFENSDKYLLLQSVNGDQFSIFDLISKSHITINSYMKNIRQIYDGIFLFYDGLQNKVNKIDLNLKSTKLLFDSEFKFWDDNNQNYNLALYQNESFLIQDLEFGEQFLIPSKNQKFFKNLYLQQFKIIKQIFIYLILQRQAINHFQGL</sequence>
<dbReference type="SUPFAM" id="SSF69322">
    <property type="entry name" value="Tricorn protease domain 2"/>
    <property type="match status" value="1"/>
</dbReference>